<accession>A0A8S1H2Z3</accession>
<evidence type="ECO:0000313" key="2">
    <source>
        <dbReference type="EMBL" id="CAD6189524.1"/>
    </source>
</evidence>
<sequence length="69" mass="7757">MHIKFCLVFLLSIVVTTSARALDATERKFSFCIQCAGLNDECDIFGPFCQSGLQCELIGDQKRKCLRSH</sequence>
<organism evidence="2 3">
    <name type="scientific">Caenorhabditis auriculariae</name>
    <dbReference type="NCBI Taxonomy" id="2777116"/>
    <lineage>
        <taxon>Eukaryota</taxon>
        <taxon>Metazoa</taxon>
        <taxon>Ecdysozoa</taxon>
        <taxon>Nematoda</taxon>
        <taxon>Chromadorea</taxon>
        <taxon>Rhabditida</taxon>
        <taxon>Rhabditina</taxon>
        <taxon>Rhabditomorpha</taxon>
        <taxon>Rhabditoidea</taxon>
        <taxon>Rhabditidae</taxon>
        <taxon>Peloderinae</taxon>
        <taxon>Caenorhabditis</taxon>
    </lineage>
</organism>
<dbReference type="AlphaFoldDB" id="A0A8S1H2Z3"/>
<name>A0A8S1H2Z3_9PELO</name>
<dbReference type="Proteomes" id="UP000835052">
    <property type="component" value="Unassembled WGS sequence"/>
</dbReference>
<dbReference type="EMBL" id="CAJGYM010000011">
    <property type="protein sequence ID" value="CAD6189524.1"/>
    <property type="molecule type" value="Genomic_DNA"/>
</dbReference>
<keyword evidence="3" id="KW-1185">Reference proteome</keyword>
<evidence type="ECO:0000313" key="3">
    <source>
        <dbReference type="Proteomes" id="UP000835052"/>
    </source>
</evidence>
<gene>
    <name evidence="2" type="ORF">CAUJ_LOCUS5443</name>
</gene>
<feature type="signal peptide" evidence="1">
    <location>
        <begin position="1"/>
        <end position="21"/>
    </location>
</feature>
<feature type="chain" id="PRO_5035837006" evidence="1">
    <location>
        <begin position="22"/>
        <end position="69"/>
    </location>
</feature>
<protein>
    <submittedName>
        <fullName evidence="2">Uncharacterized protein</fullName>
    </submittedName>
</protein>
<keyword evidence="1" id="KW-0732">Signal</keyword>
<comment type="caution">
    <text evidence="2">The sequence shown here is derived from an EMBL/GenBank/DDBJ whole genome shotgun (WGS) entry which is preliminary data.</text>
</comment>
<reference evidence="2" key="1">
    <citation type="submission" date="2020-10" db="EMBL/GenBank/DDBJ databases">
        <authorList>
            <person name="Kikuchi T."/>
        </authorList>
    </citation>
    <scope>NUCLEOTIDE SEQUENCE</scope>
    <source>
        <strain evidence="2">NKZ352</strain>
    </source>
</reference>
<proteinExistence type="predicted"/>
<evidence type="ECO:0000256" key="1">
    <source>
        <dbReference type="SAM" id="SignalP"/>
    </source>
</evidence>